<protein>
    <submittedName>
        <fullName evidence="1">Uncharacterized protein</fullName>
    </submittedName>
</protein>
<organism evidence="1 2">
    <name type="scientific">Armillaria ostoyae</name>
    <name type="common">Armillaria root rot fungus</name>
    <dbReference type="NCBI Taxonomy" id="47428"/>
    <lineage>
        <taxon>Eukaryota</taxon>
        <taxon>Fungi</taxon>
        <taxon>Dikarya</taxon>
        <taxon>Basidiomycota</taxon>
        <taxon>Agaricomycotina</taxon>
        <taxon>Agaricomycetes</taxon>
        <taxon>Agaricomycetidae</taxon>
        <taxon>Agaricales</taxon>
        <taxon>Marasmiineae</taxon>
        <taxon>Physalacriaceae</taxon>
        <taxon>Armillaria</taxon>
    </lineage>
</organism>
<sequence>MLDSRFLCIKGCLACELCKSLFPSSTSIHFPLVHYSVFNIIPLGTDVWTRDSGFILHGNASQTASLPDRWQSIDLHQSFWDNIEFIFMHSTLKPPYL</sequence>
<dbReference type="Proteomes" id="UP000219338">
    <property type="component" value="Unassembled WGS sequence"/>
</dbReference>
<evidence type="ECO:0000313" key="1">
    <source>
        <dbReference type="EMBL" id="SJK98439.1"/>
    </source>
</evidence>
<proteinExistence type="predicted"/>
<dbReference type="EMBL" id="FUEG01000001">
    <property type="protein sequence ID" value="SJK98439.1"/>
    <property type="molecule type" value="Genomic_DNA"/>
</dbReference>
<keyword evidence="2" id="KW-1185">Reference proteome</keyword>
<reference evidence="2" key="1">
    <citation type="journal article" date="2017" name="Nat. Ecol. Evol.">
        <title>Genome expansion and lineage-specific genetic innovations in the forest pathogenic fungi Armillaria.</title>
        <authorList>
            <person name="Sipos G."/>
            <person name="Prasanna A.N."/>
            <person name="Walter M.C."/>
            <person name="O'Connor E."/>
            <person name="Balint B."/>
            <person name="Krizsan K."/>
            <person name="Kiss B."/>
            <person name="Hess J."/>
            <person name="Varga T."/>
            <person name="Slot J."/>
            <person name="Riley R."/>
            <person name="Boka B."/>
            <person name="Rigling D."/>
            <person name="Barry K."/>
            <person name="Lee J."/>
            <person name="Mihaltcheva S."/>
            <person name="LaButti K."/>
            <person name="Lipzen A."/>
            <person name="Waldron R."/>
            <person name="Moloney N.M."/>
            <person name="Sperisen C."/>
            <person name="Kredics L."/>
            <person name="Vagvoelgyi C."/>
            <person name="Patrignani A."/>
            <person name="Fitzpatrick D."/>
            <person name="Nagy I."/>
            <person name="Doyle S."/>
            <person name="Anderson J.B."/>
            <person name="Grigoriev I.V."/>
            <person name="Gueldener U."/>
            <person name="Muensterkoetter M."/>
            <person name="Nagy L.G."/>
        </authorList>
    </citation>
    <scope>NUCLEOTIDE SEQUENCE [LARGE SCALE GENOMIC DNA]</scope>
    <source>
        <strain evidence="2">C18/9</strain>
    </source>
</reference>
<accession>A0A284QPP7</accession>
<dbReference type="AlphaFoldDB" id="A0A284QPP7"/>
<gene>
    <name evidence="1" type="ORF">ARMOST_01706</name>
</gene>
<evidence type="ECO:0000313" key="2">
    <source>
        <dbReference type="Proteomes" id="UP000219338"/>
    </source>
</evidence>
<name>A0A284QPP7_ARMOS</name>